<dbReference type="CDD" id="cd09725">
    <property type="entry name" value="Cas2_I_II_III"/>
    <property type="match status" value="1"/>
</dbReference>
<dbReference type="NCBIfam" id="TIGR01573">
    <property type="entry name" value="cas2"/>
    <property type="match status" value="1"/>
</dbReference>
<keyword evidence="5 9" id="KW-0255">Endonuclease</keyword>
<dbReference type="EMBL" id="AZRN01000025">
    <property type="protein sequence ID" value="PNR99087.1"/>
    <property type="molecule type" value="Genomic_DNA"/>
</dbReference>
<evidence type="ECO:0000256" key="7">
    <source>
        <dbReference type="ARBA" id="ARBA00022842"/>
    </source>
</evidence>
<comment type="cofactor">
    <cofactor evidence="1 9">
        <name>Mg(2+)</name>
        <dbReference type="ChEBI" id="CHEBI:18420"/>
    </cofactor>
</comment>
<evidence type="ECO:0000313" key="11">
    <source>
        <dbReference type="Proteomes" id="UP000236604"/>
    </source>
</evidence>
<dbReference type="HAMAP" id="MF_01471">
    <property type="entry name" value="Cas2"/>
    <property type="match status" value="1"/>
</dbReference>
<evidence type="ECO:0000256" key="6">
    <source>
        <dbReference type="ARBA" id="ARBA00022801"/>
    </source>
</evidence>
<dbReference type="InterPro" id="IPR021127">
    <property type="entry name" value="CRISPR_associated_Cas2"/>
</dbReference>
<dbReference type="InterPro" id="IPR019199">
    <property type="entry name" value="Virulence_VapD/CRISPR_Cas2"/>
</dbReference>
<protein>
    <recommendedName>
        <fullName evidence="9">CRISPR-associated endoribonuclease Cas2</fullName>
        <ecNumber evidence="9">3.1.-.-</ecNumber>
    </recommendedName>
</protein>
<comment type="subunit">
    <text evidence="9">Homodimer, forms a heterotetramer with a Cas1 homodimer.</text>
</comment>
<dbReference type="SUPFAM" id="SSF143430">
    <property type="entry name" value="TTP0101/SSO1404-like"/>
    <property type="match status" value="1"/>
</dbReference>
<comment type="function">
    <text evidence="9">CRISPR (clustered regularly interspaced short palindromic repeat), is an adaptive immune system that provides protection against mobile genetic elements (viruses, transposable elements and conjugative plasmids). CRISPR clusters contain sequences complementary to antecedent mobile elements and target invading nucleic acids. CRISPR clusters are transcribed and processed into CRISPR RNA (crRNA). Functions as a ssRNA-specific endoribonuclease. Involved in the integration of spacer DNA into the CRISPR cassette.</text>
</comment>
<keyword evidence="6 9" id="KW-0378">Hydrolase</keyword>
<dbReference type="GO" id="GO:0016787">
    <property type="term" value="F:hydrolase activity"/>
    <property type="evidence" value="ECO:0007669"/>
    <property type="project" value="UniProtKB-KW"/>
</dbReference>
<evidence type="ECO:0000256" key="2">
    <source>
        <dbReference type="ARBA" id="ARBA00009959"/>
    </source>
</evidence>
<evidence type="ECO:0000256" key="1">
    <source>
        <dbReference type="ARBA" id="ARBA00001946"/>
    </source>
</evidence>
<organism evidence="10 11">
    <name type="scientific">Petrotoga mexicana DSM 14811</name>
    <dbReference type="NCBI Taxonomy" id="1122954"/>
    <lineage>
        <taxon>Bacteria</taxon>
        <taxon>Thermotogati</taxon>
        <taxon>Thermotogota</taxon>
        <taxon>Thermotogae</taxon>
        <taxon>Petrotogales</taxon>
        <taxon>Petrotogaceae</taxon>
        <taxon>Petrotoga</taxon>
    </lineage>
</organism>
<comment type="similarity">
    <text evidence="2 9">Belongs to the CRISPR-associated endoribonuclease Cas2 protein family.</text>
</comment>
<evidence type="ECO:0000256" key="3">
    <source>
        <dbReference type="ARBA" id="ARBA00022722"/>
    </source>
</evidence>
<reference evidence="10 11" key="1">
    <citation type="submission" date="2013-12" db="EMBL/GenBank/DDBJ databases">
        <title>Comparative genomics of Petrotoga isolates.</title>
        <authorList>
            <person name="Nesbo C.L."/>
            <person name="Charchuk R."/>
            <person name="Chow K."/>
        </authorList>
    </citation>
    <scope>NUCLEOTIDE SEQUENCE [LARGE SCALE GENOMIC DNA]</scope>
    <source>
        <strain evidence="10 11">DSM 14811</strain>
    </source>
</reference>
<dbReference type="EC" id="3.1.-.-" evidence="9"/>
<dbReference type="GO" id="GO:0004521">
    <property type="term" value="F:RNA endonuclease activity"/>
    <property type="evidence" value="ECO:0007669"/>
    <property type="project" value="InterPro"/>
</dbReference>
<comment type="caution">
    <text evidence="10">The sequence shown here is derived from an EMBL/GenBank/DDBJ whole genome shotgun (WGS) entry which is preliminary data.</text>
</comment>
<proteinExistence type="inferred from homology"/>
<dbReference type="Proteomes" id="UP000236604">
    <property type="component" value="Unassembled WGS sequence"/>
</dbReference>
<evidence type="ECO:0000256" key="8">
    <source>
        <dbReference type="ARBA" id="ARBA00023118"/>
    </source>
</evidence>
<keyword evidence="7 9" id="KW-0460">Magnesium</keyword>
<keyword evidence="8 9" id="KW-0051">Antiviral defense</keyword>
<name>A0A2K1P8N9_9BACT</name>
<dbReference type="Gene3D" id="3.30.70.240">
    <property type="match status" value="1"/>
</dbReference>
<dbReference type="GO" id="GO:0051607">
    <property type="term" value="P:defense response to virus"/>
    <property type="evidence" value="ECO:0007669"/>
    <property type="project" value="UniProtKB-UniRule"/>
</dbReference>
<dbReference type="PANTHER" id="PTHR34405:SF1">
    <property type="entry name" value="CRISPR-ASSOCIATED ENDORIBONUCLEASE CAS2"/>
    <property type="match status" value="1"/>
</dbReference>
<keyword evidence="3 9" id="KW-0540">Nuclease</keyword>
<gene>
    <name evidence="9" type="primary">cas2</name>
    <name evidence="10" type="ORF">X927_06650</name>
</gene>
<dbReference type="Pfam" id="PF09827">
    <property type="entry name" value="CRISPR_Cas2"/>
    <property type="match status" value="1"/>
</dbReference>
<dbReference type="PANTHER" id="PTHR34405">
    <property type="entry name" value="CRISPR-ASSOCIATED ENDORIBONUCLEASE CAS2"/>
    <property type="match status" value="1"/>
</dbReference>
<evidence type="ECO:0000256" key="5">
    <source>
        <dbReference type="ARBA" id="ARBA00022759"/>
    </source>
</evidence>
<evidence type="ECO:0000313" key="10">
    <source>
        <dbReference type="EMBL" id="PNR99087.1"/>
    </source>
</evidence>
<evidence type="ECO:0000256" key="4">
    <source>
        <dbReference type="ARBA" id="ARBA00022723"/>
    </source>
</evidence>
<feature type="binding site" evidence="9">
    <location>
        <position position="11"/>
    </location>
    <ligand>
        <name>Mg(2+)</name>
        <dbReference type="ChEBI" id="CHEBI:18420"/>
        <note>catalytic</note>
    </ligand>
</feature>
<dbReference type="AlphaFoldDB" id="A0A2K1P8N9"/>
<keyword evidence="4 9" id="KW-0479">Metal-binding</keyword>
<keyword evidence="11" id="KW-1185">Reference proteome</keyword>
<evidence type="ECO:0000256" key="9">
    <source>
        <dbReference type="HAMAP-Rule" id="MF_01471"/>
    </source>
</evidence>
<accession>A0A2K1P8N9</accession>
<dbReference type="GO" id="GO:0043571">
    <property type="term" value="P:maintenance of CRISPR repeat elements"/>
    <property type="evidence" value="ECO:0007669"/>
    <property type="project" value="UniProtKB-UniRule"/>
</dbReference>
<dbReference type="GO" id="GO:0046872">
    <property type="term" value="F:metal ion binding"/>
    <property type="evidence" value="ECO:0007669"/>
    <property type="project" value="UniProtKB-UniRule"/>
</dbReference>
<sequence length="91" mass="10909">MVKTYVIMAYDVNEKRVAKVLKKARQYLNWVQNSLLEGEITKAKYEILKQQIRKITKKDEDSITWYIFESRKIFIKETYGVEKGEPDDFII</sequence>